<dbReference type="InterPro" id="IPR014801">
    <property type="entry name" value="Mediator_Med5_fun"/>
</dbReference>
<accession>A0A9N9D2G9</accession>
<comment type="subcellular location">
    <subcellularLocation>
        <location evidence="1 9">Nucleus</location>
    </subcellularLocation>
</comment>
<evidence type="ECO:0000256" key="6">
    <source>
        <dbReference type="ARBA" id="ARBA00023163"/>
    </source>
</evidence>
<evidence type="ECO:0000256" key="3">
    <source>
        <dbReference type="ARBA" id="ARBA00020628"/>
    </source>
</evidence>
<dbReference type="Proteomes" id="UP000789375">
    <property type="component" value="Unassembled WGS sequence"/>
</dbReference>
<evidence type="ECO:0000256" key="9">
    <source>
        <dbReference type="RuleBase" id="RU364142"/>
    </source>
</evidence>
<keyword evidence="6 9" id="KW-0804">Transcription</keyword>
<dbReference type="PANTHER" id="PTHR35784">
    <property type="entry name" value="MEDIATOR OF RNA POLYMERASE II TRANSCRIPTION SUBUNIT 5"/>
    <property type="match status" value="1"/>
</dbReference>
<evidence type="ECO:0000256" key="2">
    <source>
        <dbReference type="ARBA" id="ARBA00008782"/>
    </source>
</evidence>
<evidence type="ECO:0000313" key="10">
    <source>
        <dbReference type="EMBL" id="CAG8620109.1"/>
    </source>
</evidence>
<evidence type="ECO:0000256" key="4">
    <source>
        <dbReference type="ARBA" id="ARBA00023015"/>
    </source>
</evidence>
<comment type="similarity">
    <text evidence="2 9">Belongs to the Mediator complex subunit 5 family.</text>
</comment>
<name>A0A9N9D2G9_FUNMO</name>
<proteinExistence type="inferred from homology"/>
<dbReference type="EMBL" id="CAJVPP010003079">
    <property type="protein sequence ID" value="CAG8620109.1"/>
    <property type="molecule type" value="Genomic_DNA"/>
</dbReference>
<organism evidence="10 11">
    <name type="scientific">Funneliformis mosseae</name>
    <name type="common">Endomycorrhizal fungus</name>
    <name type="synonym">Glomus mosseae</name>
    <dbReference type="NCBI Taxonomy" id="27381"/>
    <lineage>
        <taxon>Eukaryota</taxon>
        <taxon>Fungi</taxon>
        <taxon>Fungi incertae sedis</taxon>
        <taxon>Mucoromycota</taxon>
        <taxon>Glomeromycotina</taxon>
        <taxon>Glomeromycetes</taxon>
        <taxon>Glomerales</taxon>
        <taxon>Glomeraceae</taxon>
        <taxon>Funneliformis</taxon>
    </lineage>
</organism>
<evidence type="ECO:0000256" key="1">
    <source>
        <dbReference type="ARBA" id="ARBA00004123"/>
    </source>
</evidence>
<dbReference type="PANTHER" id="PTHR35784:SF1">
    <property type="entry name" value="MEDIATOR OF RNA POLYMERASE II TRANSCRIPTION SUBUNIT 5"/>
    <property type="match status" value="1"/>
</dbReference>
<keyword evidence="4 9" id="KW-0805">Transcription regulation</keyword>
<evidence type="ECO:0000256" key="7">
    <source>
        <dbReference type="ARBA" id="ARBA00023242"/>
    </source>
</evidence>
<reference evidence="10" key="1">
    <citation type="submission" date="2021-06" db="EMBL/GenBank/DDBJ databases">
        <authorList>
            <person name="Kallberg Y."/>
            <person name="Tangrot J."/>
            <person name="Rosling A."/>
        </authorList>
    </citation>
    <scope>NUCLEOTIDE SEQUENCE</scope>
    <source>
        <strain evidence="10">87-6 pot B 2015</strain>
    </source>
</reference>
<comment type="function">
    <text evidence="9">Component of the Mediator complex, a coactivator involved in the regulated transcription of nearly all RNA polymerase II-dependent genes. Mediator functions as a bridge to convey information from gene-specific regulatory proteins to the basal RNA polymerase II transcription machinery. Mediator is recruited to promoters by direct interactions with regulatory proteins and serves as a scaffold for the assembly of a functional preinitiation complex with RNA polymerase II and the general transcription factors.</text>
</comment>
<keyword evidence="11" id="KW-1185">Reference proteome</keyword>
<evidence type="ECO:0000313" key="11">
    <source>
        <dbReference type="Proteomes" id="UP000789375"/>
    </source>
</evidence>
<evidence type="ECO:0000256" key="5">
    <source>
        <dbReference type="ARBA" id="ARBA00023159"/>
    </source>
</evidence>
<evidence type="ECO:0000256" key="8">
    <source>
        <dbReference type="ARBA" id="ARBA00031256"/>
    </source>
</evidence>
<dbReference type="Pfam" id="PF08689">
    <property type="entry name" value="Med5"/>
    <property type="match status" value="1"/>
</dbReference>
<comment type="caution">
    <text evidence="10">The sequence shown here is derived from an EMBL/GenBank/DDBJ whole genome shotgun (WGS) entry which is preliminary data.</text>
</comment>
<dbReference type="GO" id="GO:0003712">
    <property type="term" value="F:transcription coregulator activity"/>
    <property type="evidence" value="ECO:0007669"/>
    <property type="project" value="InterPro"/>
</dbReference>
<protein>
    <recommendedName>
        <fullName evidence="3 9">Mediator of RNA polymerase II transcription subunit 5</fullName>
    </recommendedName>
    <alternativeName>
        <fullName evidence="8 9">Mediator complex subunit 5</fullName>
    </alternativeName>
</protein>
<dbReference type="GO" id="GO:0016592">
    <property type="term" value="C:mediator complex"/>
    <property type="evidence" value="ECO:0007669"/>
    <property type="project" value="InterPro"/>
</dbReference>
<keyword evidence="7 9" id="KW-0539">Nucleus</keyword>
<sequence length="815" mass="92924">MFFVYNLVQTRPVMTDYMAVECLEKLQHIKDSYDHEFYVELWVSALTGLAEECGRVDGVGHTLLWKSFVLVKLPSLIEKLENKKPKIVPLIDETKYNCHECVLNQLFGYKGLINACNLPVEGADISVDILKACLSRKLVRREFIERQLLIILNHHLSELEYGEIDGVNAVGFTGSILEDPSKEIIDHLVSAAITGFLHQESRIETILKLMSEWGAKLEITPLAILCRSIMKFPTLLDIIHLYQRPSEFILPLEQLCNTWITSETESLQSLLRDYENFGVVFLFLINTIDRYEFHKNLKDVLRDEEGFCYKWLIQSGSAYDINSLDPKKAMIVQHWTRRLSTGQEISEDLIRVTSPIDLIELSPTIFKQALSNIGGTDELEVAAVANFETLLSGFTYFLKPHMSYALVGICQWLCDDILFKGKSSISANVLNKLVIEDTFPNSIIKLVGNKLSSILDIISENDNLPNVEDTETKTVRSKIDSSMSNPAWITTKYPAEKLYYRFKIMFKSIVYGGRQKISSIYEIFLAENYDINNTIFSAEYDYHTGGEGGLVNNNFIDEFKINPSWLGSHHLDIELFRKCLEINGSRIFVDLIVEEVLSAGKKGMGIRAGMYSAPELGASLFTLPICYTWNEYLHSTTLIKIFFMDFLPIILEKKIDMYTQSYALGIMTLFILMMTKKENQDNFGVGNITNMMIDISNSIGDGTNDIIMMDDIIDTSIEEKMVDDKIGNNEDKVRETTVIDDFVKYVLSIFEQKPKEEKIFQNGNGNGKIYHAKDNEIKLINGPAKGFIDGLLMHKDMKMMIPKLDELIKDNLNFV</sequence>
<gene>
    <name evidence="9" type="primary">MED5</name>
    <name evidence="10" type="ORF">FMOSSE_LOCUS9936</name>
</gene>
<comment type="subunit">
    <text evidence="9">Component of the Mediator complex.</text>
</comment>
<dbReference type="AlphaFoldDB" id="A0A9N9D2G9"/>
<keyword evidence="5 9" id="KW-0010">Activator</keyword>
<dbReference type="GO" id="GO:0006357">
    <property type="term" value="P:regulation of transcription by RNA polymerase II"/>
    <property type="evidence" value="ECO:0007669"/>
    <property type="project" value="InterPro"/>
</dbReference>